<protein>
    <submittedName>
        <fullName evidence="2">Uncharacterized protein</fullName>
    </submittedName>
</protein>
<dbReference type="Proteomes" id="UP001224890">
    <property type="component" value="Unassembled WGS sequence"/>
</dbReference>
<evidence type="ECO:0000256" key="1">
    <source>
        <dbReference type="SAM" id="Phobius"/>
    </source>
</evidence>
<evidence type="ECO:0000313" key="2">
    <source>
        <dbReference type="EMBL" id="KAK1675077.1"/>
    </source>
</evidence>
<feature type="non-terminal residue" evidence="2">
    <location>
        <position position="1"/>
    </location>
</feature>
<organism evidence="2 3">
    <name type="scientific">Colletotrichum godetiae</name>
    <dbReference type="NCBI Taxonomy" id="1209918"/>
    <lineage>
        <taxon>Eukaryota</taxon>
        <taxon>Fungi</taxon>
        <taxon>Dikarya</taxon>
        <taxon>Ascomycota</taxon>
        <taxon>Pezizomycotina</taxon>
        <taxon>Sordariomycetes</taxon>
        <taxon>Hypocreomycetidae</taxon>
        <taxon>Glomerellales</taxon>
        <taxon>Glomerellaceae</taxon>
        <taxon>Colletotrichum</taxon>
        <taxon>Colletotrichum acutatum species complex</taxon>
    </lineage>
</organism>
<dbReference type="RefSeq" id="XP_060429080.1">
    <property type="nucleotide sequence ID" value="XM_060575062.1"/>
</dbReference>
<gene>
    <name evidence="2" type="ORF">BDP55DRAFT_665766</name>
</gene>
<name>A0AAJ0AMG0_9PEZI</name>
<accession>A0AAJ0AMG0</accession>
<reference evidence="2" key="1">
    <citation type="submission" date="2021-06" db="EMBL/GenBank/DDBJ databases">
        <title>Comparative genomics, transcriptomics and evolutionary studies reveal genomic signatures of adaptation to plant cell wall in hemibiotrophic fungi.</title>
        <authorList>
            <consortium name="DOE Joint Genome Institute"/>
            <person name="Baroncelli R."/>
            <person name="Diaz J.F."/>
            <person name="Benocci T."/>
            <person name="Peng M."/>
            <person name="Battaglia E."/>
            <person name="Haridas S."/>
            <person name="Andreopoulos W."/>
            <person name="Labutti K."/>
            <person name="Pangilinan J."/>
            <person name="Floch G.L."/>
            <person name="Makela M.R."/>
            <person name="Henrissat B."/>
            <person name="Grigoriev I.V."/>
            <person name="Crouch J.A."/>
            <person name="De Vries R.P."/>
            <person name="Sukno S.A."/>
            <person name="Thon M.R."/>
        </authorList>
    </citation>
    <scope>NUCLEOTIDE SEQUENCE</scope>
    <source>
        <strain evidence="2">CBS 193.32</strain>
    </source>
</reference>
<keyword evidence="1" id="KW-0812">Transmembrane</keyword>
<comment type="caution">
    <text evidence="2">The sequence shown here is derived from an EMBL/GenBank/DDBJ whole genome shotgun (WGS) entry which is preliminary data.</text>
</comment>
<proteinExistence type="predicted"/>
<dbReference type="GeneID" id="85459588"/>
<feature type="transmembrane region" description="Helical" evidence="1">
    <location>
        <begin position="20"/>
        <end position="44"/>
    </location>
</feature>
<keyword evidence="3" id="KW-1185">Reference proteome</keyword>
<dbReference type="EMBL" id="JAHMHR010000023">
    <property type="protein sequence ID" value="KAK1675077.1"/>
    <property type="molecule type" value="Genomic_DNA"/>
</dbReference>
<keyword evidence="1" id="KW-1133">Transmembrane helix</keyword>
<dbReference type="AlphaFoldDB" id="A0AAJ0AMG0"/>
<keyword evidence="1" id="KW-0472">Membrane</keyword>
<evidence type="ECO:0000313" key="3">
    <source>
        <dbReference type="Proteomes" id="UP001224890"/>
    </source>
</evidence>
<sequence length="135" mass="14613">MTEDNVHSLVLVQPLSLLPLLIPVLHMATSSFLLSLSQVTVAQVRPAAGARQKSSVLSSSIRTNTFFSSGQSPVSFSFPLIVTSATSFLPCFLPNRFGINEPPSQMGPASLFWPLSIPGTCVMYCLRACLYHLDI</sequence>